<evidence type="ECO:0000256" key="6">
    <source>
        <dbReference type="ARBA" id="ARBA00022660"/>
    </source>
</evidence>
<keyword evidence="5" id="KW-0813">Transport</keyword>
<dbReference type="InterPro" id="IPR050269">
    <property type="entry name" value="ComplexI_Subunit6"/>
</dbReference>
<evidence type="ECO:0000256" key="15">
    <source>
        <dbReference type="ARBA" id="ARBA00049551"/>
    </source>
</evidence>
<dbReference type="AlphaFoldDB" id="J9PHT4"/>
<comment type="catalytic activity">
    <reaction evidence="15">
        <text>a ubiquinone + NADH + 5 H(+)(in) = a ubiquinol + NAD(+) + 4 H(+)(out)</text>
        <dbReference type="Rhea" id="RHEA:29091"/>
        <dbReference type="Rhea" id="RHEA-COMP:9565"/>
        <dbReference type="Rhea" id="RHEA-COMP:9566"/>
        <dbReference type="ChEBI" id="CHEBI:15378"/>
        <dbReference type="ChEBI" id="CHEBI:16389"/>
        <dbReference type="ChEBI" id="CHEBI:17976"/>
        <dbReference type="ChEBI" id="CHEBI:57540"/>
        <dbReference type="ChEBI" id="CHEBI:57945"/>
        <dbReference type="EC" id="7.1.1.2"/>
    </reaction>
</comment>
<evidence type="ECO:0000256" key="10">
    <source>
        <dbReference type="ARBA" id="ARBA00022989"/>
    </source>
</evidence>
<gene>
    <name evidence="18" type="primary">ND6</name>
</gene>
<evidence type="ECO:0000256" key="16">
    <source>
        <dbReference type="SAM" id="Phobius"/>
    </source>
</evidence>
<dbReference type="EMBL" id="JN163962">
    <property type="protein sequence ID" value="AEP27640.1"/>
    <property type="molecule type" value="Genomic_DNA"/>
</dbReference>
<protein>
    <recommendedName>
        <fullName evidence="4">NADH-ubiquinone oxidoreductase chain 6</fullName>
        <ecNumber evidence="3">7.1.1.2</ecNumber>
    </recommendedName>
    <alternativeName>
        <fullName evidence="14">NADH dehydrogenase subunit 6</fullName>
    </alternativeName>
</protein>
<evidence type="ECO:0000256" key="12">
    <source>
        <dbReference type="ARBA" id="ARBA00023128"/>
    </source>
</evidence>
<feature type="transmembrane region" description="Helical" evidence="16">
    <location>
        <begin position="79"/>
        <end position="97"/>
    </location>
</feature>
<keyword evidence="8" id="KW-1278">Translocase</keyword>
<evidence type="ECO:0000256" key="17">
    <source>
        <dbReference type="SAM" id="SignalP"/>
    </source>
</evidence>
<proteinExistence type="inferred from homology"/>
<organism evidence="18">
    <name type="scientific">Scolytus sp. APV-2011</name>
    <dbReference type="NCBI Taxonomy" id="1069884"/>
    <lineage>
        <taxon>Eukaryota</taxon>
        <taxon>Metazoa</taxon>
        <taxon>Ecdysozoa</taxon>
        <taxon>Arthropoda</taxon>
        <taxon>Hexapoda</taxon>
        <taxon>Insecta</taxon>
        <taxon>Pterygota</taxon>
        <taxon>Neoptera</taxon>
        <taxon>Endopterygota</taxon>
        <taxon>Coleoptera</taxon>
        <taxon>Polyphaga</taxon>
        <taxon>Cucujiformia</taxon>
        <taxon>Curculionidae</taxon>
        <taxon>Scolytinae</taxon>
        <taxon>Scolytus</taxon>
    </lineage>
</organism>
<name>J9PHT4_9CUCU</name>
<dbReference type="GO" id="GO:0008137">
    <property type="term" value="F:NADH dehydrogenase (ubiquinone) activity"/>
    <property type="evidence" value="ECO:0007669"/>
    <property type="project" value="UniProtKB-EC"/>
</dbReference>
<evidence type="ECO:0000256" key="14">
    <source>
        <dbReference type="ARBA" id="ARBA00031019"/>
    </source>
</evidence>
<evidence type="ECO:0000256" key="4">
    <source>
        <dbReference type="ARBA" id="ARBA00021095"/>
    </source>
</evidence>
<dbReference type="GO" id="GO:0031966">
    <property type="term" value="C:mitochondrial membrane"/>
    <property type="evidence" value="ECO:0007669"/>
    <property type="project" value="UniProtKB-SubCell"/>
</dbReference>
<evidence type="ECO:0000313" key="18">
    <source>
        <dbReference type="EMBL" id="AEP27640.1"/>
    </source>
</evidence>
<keyword evidence="7 16" id="KW-0812">Transmembrane</keyword>
<keyword evidence="12 18" id="KW-0496">Mitochondrion</keyword>
<evidence type="ECO:0000256" key="1">
    <source>
        <dbReference type="ARBA" id="ARBA00004225"/>
    </source>
</evidence>
<dbReference type="PANTHER" id="PTHR11435">
    <property type="entry name" value="NADH UBIQUINONE OXIDOREDUCTASE SUBUNIT ND6"/>
    <property type="match status" value="1"/>
</dbReference>
<keyword evidence="11" id="KW-0520">NAD</keyword>
<dbReference type="EC" id="7.1.1.2" evidence="3"/>
<feature type="transmembrane region" description="Helical" evidence="16">
    <location>
        <begin position="132"/>
        <end position="151"/>
    </location>
</feature>
<keyword evidence="13 16" id="KW-0472">Membrane</keyword>
<evidence type="ECO:0000256" key="9">
    <source>
        <dbReference type="ARBA" id="ARBA00022982"/>
    </source>
</evidence>
<evidence type="ECO:0000256" key="11">
    <source>
        <dbReference type="ARBA" id="ARBA00023027"/>
    </source>
</evidence>
<comment type="similarity">
    <text evidence="2">Belongs to the complex I subunit 6 family.</text>
</comment>
<evidence type="ECO:0000256" key="13">
    <source>
        <dbReference type="ARBA" id="ARBA00023136"/>
    </source>
</evidence>
<accession>J9PHT4</accession>
<feature type="transmembrane region" description="Helical" evidence="16">
    <location>
        <begin position="47"/>
        <end position="67"/>
    </location>
</feature>
<evidence type="ECO:0000256" key="2">
    <source>
        <dbReference type="ARBA" id="ARBA00005698"/>
    </source>
</evidence>
<evidence type="ECO:0000256" key="5">
    <source>
        <dbReference type="ARBA" id="ARBA00022448"/>
    </source>
</evidence>
<keyword evidence="6" id="KW-0679">Respiratory chain</keyword>
<sequence>MSNLLLLSTWSLSLAFLVISHPLALGAILMSQTIIVALTSSIFNMNAWFSYILFLVMIGGMLVMFMYMTSVASNEKFKLPKNKILTMLMLVPLILLISQEKMIKNMSCQESYINTFNMASLTKYYTFPANQMLIFLMTYLLFVLIASVKIAKPKTSSLRKK</sequence>
<feature type="chain" id="PRO_5012994553" description="NADH-ubiquinone oxidoreductase chain 6" evidence="17">
    <location>
        <begin position="16"/>
        <end position="161"/>
    </location>
</feature>
<keyword evidence="10 16" id="KW-1133">Transmembrane helix</keyword>
<comment type="subcellular location">
    <subcellularLocation>
        <location evidence="1">Mitochondrion membrane</location>
        <topology evidence="1">Multi-pass membrane protein</topology>
    </subcellularLocation>
</comment>
<keyword evidence="17" id="KW-0732">Signal</keyword>
<keyword evidence="9" id="KW-0249">Electron transport</keyword>
<evidence type="ECO:0000256" key="7">
    <source>
        <dbReference type="ARBA" id="ARBA00022692"/>
    </source>
</evidence>
<reference evidence="18" key="2">
    <citation type="journal article" date="2013" name="Mol. Phylogenet. Evol.">
        <title>Mitogenome sequences stabilize the phylogenetics of weevils (Curculionoidea) and establish the monophyly of larval ectophagy.</title>
        <authorList>
            <person name="Haran J."/>
            <person name="Timmermans M.J."/>
            <person name="Vogler A.P."/>
        </authorList>
    </citation>
    <scope>NUCLEOTIDE SEQUENCE</scope>
</reference>
<feature type="signal peptide" evidence="17">
    <location>
        <begin position="1"/>
        <end position="15"/>
    </location>
</feature>
<geneLocation type="mitochondrion" evidence="18"/>
<evidence type="ECO:0000256" key="8">
    <source>
        <dbReference type="ARBA" id="ARBA00022967"/>
    </source>
</evidence>
<evidence type="ECO:0000256" key="3">
    <source>
        <dbReference type="ARBA" id="ARBA00012944"/>
    </source>
</evidence>
<reference evidence="18" key="1">
    <citation type="submission" date="2011-06" db="EMBL/GenBank/DDBJ databases">
        <authorList>
            <person name="Haran J.M."/>
            <person name="Timmermans M.J.T.N."/>
            <person name="Vogler A.P."/>
        </authorList>
    </citation>
    <scope>NUCLEOTIDE SEQUENCE</scope>
</reference>
<dbReference type="PANTHER" id="PTHR11435:SF1">
    <property type="entry name" value="NADH-UBIQUINONE OXIDOREDUCTASE CHAIN 6"/>
    <property type="match status" value="1"/>
</dbReference>